<keyword evidence="1" id="KW-0460">Magnesium</keyword>
<protein>
    <submittedName>
        <fullName evidence="3">Molybdenum cofactor cytidylyltransferase</fullName>
        <ecNumber evidence="3">2.7.7.76</ecNumber>
    </submittedName>
</protein>
<organism evidence="3 4">
    <name type="scientific">Sphingobium xenophagum</name>
    <dbReference type="NCBI Taxonomy" id="121428"/>
    <lineage>
        <taxon>Bacteria</taxon>
        <taxon>Pseudomonadati</taxon>
        <taxon>Pseudomonadota</taxon>
        <taxon>Alphaproteobacteria</taxon>
        <taxon>Sphingomonadales</taxon>
        <taxon>Sphingomonadaceae</taxon>
        <taxon>Sphingobium</taxon>
    </lineage>
</organism>
<dbReference type="Gene3D" id="3.90.550.10">
    <property type="entry name" value="Spore Coat Polysaccharide Biosynthesis Protein SpsA, Chain A"/>
    <property type="match status" value="1"/>
</dbReference>
<dbReference type="InterPro" id="IPR025877">
    <property type="entry name" value="MobA-like_NTP_Trfase"/>
</dbReference>
<comment type="caution">
    <text evidence="3">The sequence shown here is derived from an EMBL/GenBank/DDBJ whole genome shotgun (WGS) entry which is preliminary data.</text>
</comment>
<dbReference type="EC" id="2.7.7.76" evidence="3"/>
<dbReference type="CDD" id="cd04182">
    <property type="entry name" value="GT_2_like_f"/>
    <property type="match status" value="1"/>
</dbReference>
<feature type="domain" description="MobA-like NTP transferase" evidence="2">
    <location>
        <begin position="8"/>
        <end position="170"/>
    </location>
</feature>
<evidence type="ECO:0000256" key="1">
    <source>
        <dbReference type="ARBA" id="ARBA00022842"/>
    </source>
</evidence>
<gene>
    <name evidence="3" type="ORF">J2W40_002169</name>
</gene>
<evidence type="ECO:0000313" key="4">
    <source>
        <dbReference type="Proteomes" id="UP001267638"/>
    </source>
</evidence>
<keyword evidence="4" id="KW-1185">Reference proteome</keyword>
<dbReference type="Pfam" id="PF12804">
    <property type="entry name" value="NTP_transf_3"/>
    <property type="match status" value="1"/>
</dbReference>
<dbReference type="PANTHER" id="PTHR43777">
    <property type="entry name" value="MOLYBDENUM COFACTOR CYTIDYLYLTRANSFERASE"/>
    <property type="match status" value="1"/>
</dbReference>
<evidence type="ECO:0000259" key="2">
    <source>
        <dbReference type="Pfam" id="PF12804"/>
    </source>
</evidence>
<evidence type="ECO:0000313" key="3">
    <source>
        <dbReference type="EMBL" id="MDR7155342.1"/>
    </source>
</evidence>
<accession>A0ABU1X2Q2</accession>
<name>A0ABU1X2Q2_SPHXE</name>
<dbReference type="GO" id="GO:0061602">
    <property type="term" value="F:molybdenum cofactor cytidylyltransferase activity"/>
    <property type="evidence" value="ECO:0007669"/>
    <property type="project" value="UniProtKB-EC"/>
</dbReference>
<reference evidence="3 4" key="1">
    <citation type="submission" date="2023-07" db="EMBL/GenBank/DDBJ databases">
        <title>Sorghum-associated microbial communities from plants grown in Nebraska, USA.</title>
        <authorList>
            <person name="Schachtman D."/>
        </authorList>
    </citation>
    <scope>NUCLEOTIDE SEQUENCE [LARGE SCALE GENOMIC DNA]</scope>
    <source>
        <strain evidence="3 4">4256</strain>
    </source>
</reference>
<dbReference type="PANTHER" id="PTHR43777:SF1">
    <property type="entry name" value="MOLYBDENUM COFACTOR CYTIDYLYLTRANSFERASE"/>
    <property type="match status" value="1"/>
</dbReference>
<dbReference type="EMBL" id="JAVDWV010000009">
    <property type="protein sequence ID" value="MDR7155342.1"/>
    <property type="molecule type" value="Genomic_DNA"/>
</dbReference>
<dbReference type="SUPFAM" id="SSF53448">
    <property type="entry name" value="Nucleotide-diphospho-sugar transferases"/>
    <property type="match status" value="1"/>
</dbReference>
<dbReference type="RefSeq" id="WP_310224560.1">
    <property type="nucleotide sequence ID" value="NZ_JAVDWV010000009.1"/>
</dbReference>
<keyword evidence="3" id="KW-0548">Nucleotidyltransferase</keyword>
<sequence length="202" mass="21676">MRTERIAAVLLAAGMSSRFGEDDKLMADLRGKPVAAHTLETVASMAFAELVAVVRPIDVAPVLHRKLDRRGYTIIVNDRPEDGISGSIVRAVEHLMPINSVRGILICLADMPDVPQSHYNRICLAAEDIRSVVASTDGFSSSPPAFIGRKHFPELLRLRGDQGARALLSHGLQIDTSVGILHDIDTPEDLVSSVPPLSGGSA</sequence>
<dbReference type="InterPro" id="IPR029044">
    <property type="entry name" value="Nucleotide-diphossugar_trans"/>
</dbReference>
<keyword evidence="3" id="KW-0808">Transferase</keyword>
<proteinExistence type="predicted"/>
<dbReference type="Proteomes" id="UP001267638">
    <property type="component" value="Unassembled WGS sequence"/>
</dbReference>